<reference evidence="4 5" key="1">
    <citation type="submission" date="2018-02" db="EMBL/GenBank/DDBJ databases">
        <title>Genome sequence of the basidiomycete white-rot fungus Phlebia centrifuga.</title>
        <authorList>
            <person name="Granchi Z."/>
            <person name="Peng M."/>
            <person name="de Vries R.P."/>
            <person name="Hilden K."/>
            <person name="Makela M.R."/>
            <person name="Grigoriev I."/>
            <person name="Riley R."/>
        </authorList>
    </citation>
    <scope>NUCLEOTIDE SEQUENCE [LARGE SCALE GENOMIC DNA]</scope>
    <source>
        <strain evidence="4 5">FBCC195</strain>
    </source>
</reference>
<dbReference type="Proteomes" id="UP000186601">
    <property type="component" value="Unassembled WGS sequence"/>
</dbReference>
<gene>
    <name evidence="4" type="ORF">PHLCEN_2v3810</name>
</gene>
<protein>
    <recommendedName>
        <fullName evidence="3">3-beta hydroxysteroid dehydrogenase/isomerase domain-containing protein</fullName>
    </recommendedName>
</protein>
<evidence type="ECO:0000256" key="1">
    <source>
        <dbReference type="ARBA" id="ARBA00023002"/>
    </source>
</evidence>
<dbReference type="STRING" id="98765.A0A2R6QBL3"/>
<evidence type="ECO:0000259" key="3">
    <source>
        <dbReference type="Pfam" id="PF01073"/>
    </source>
</evidence>
<dbReference type="CDD" id="cd05227">
    <property type="entry name" value="AR_SDR_e"/>
    <property type="match status" value="1"/>
</dbReference>
<dbReference type="GO" id="GO:0016616">
    <property type="term" value="F:oxidoreductase activity, acting on the CH-OH group of donors, NAD or NADP as acceptor"/>
    <property type="evidence" value="ECO:0007669"/>
    <property type="project" value="InterPro"/>
</dbReference>
<dbReference type="Gene3D" id="3.40.50.720">
    <property type="entry name" value="NAD(P)-binding Rossmann-like Domain"/>
    <property type="match status" value="1"/>
</dbReference>
<dbReference type="AlphaFoldDB" id="A0A2R6QBL3"/>
<dbReference type="PANTHER" id="PTHR10366">
    <property type="entry name" value="NAD DEPENDENT EPIMERASE/DEHYDRATASE"/>
    <property type="match status" value="1"/>
</dbReference>
<dbReference type="InterPro" id="IPR002225">
    <property type="entry name" value="3Beta_OHSteriod_DH/Estase"/>
</dbReference>
<dbReference type="InterPro" id="IPR050425">
    <property type="entry name" value="NAD(P)_dehydrat-like"/>
</dbReference>
<dbReference type="SUPFAM" id="SSF51735">
    <property type="entry name" value="NAD(P)-binding Rossmann-fold domains"/>
    <property type="match status" value="1"/>
</dbReference>
<feature type="domain" description="3-beta hydroxysteroid dehydrogenase/isomerase" evidence="3">
    <location>
        <begin position="10"/>
        <end position="139"/>
    </location>
</feature>
<accession>A0A2R6QBL3</accession>
<dbReference type="InterPro" id="IPR036291">
    <property type="entry name" value="NAD(P)-bd_dom_sf"/>
</dbReference>
<dbReference type="PANTHER" id="PTHR10366:SF579">
    <property type="entry name" value="3-BETA HYDROXYSTEROID DEHYDROGENASE_ISOMERASE FAMILY PROTEIN (AFU_ORTHOLOGUE AFUA_3G02250)"/>
    <property type="match status" value="1"/>
</dbReference>
<evidence type="ECO:0000256" key="2">
    <source>
        <dbReference type="ARBA" id="ARBA00023445"/>
    </source>
</evidence>
<evidence type="ECO:0000313" key="5">
    <source>
        <dbReference type="Proteomes" id="UP000186601"/>
    </source>
</evidence>
<keyword evidence="1" id="KW-0560">Oxidoreductase</keyword>
<proteinExistence type="inferred from homology"/>
<comment type="caution">
    <text evidence="4">The sequence shown here is derived from an EMBL/GenBank/DDBJ whole genome shotgun (WGS) entry which is preliminary data.</text>
</comment>
<evidence type="ECO:0000313" key="4">
    <source>
        <dbReference type="EMBL" id="PSS05528.1"/>
    </source>
</evidence>
<organism evidence="4 5">
    <name type="scientific">Hermanssonia centrifuga</name>
    <dbReference type="NCBI Taxonomy" id="98765"/>
    <lineage>
        <taxon>Eukaryota</taxon>
        <taxon>Fungi</taxon>
        <taxon>Dikarya</taxon>
        <taxon>Basidiomycota</taxon>
        <taxon>Agaricomycotina</taxon>
        <taxon>Agaricomycetes</taxon>
        <taxon>Polyporales</taxon>
        <taxon>Meruliaceae</taxon>
        <taxon>Hermanssonia</taxon>
    </lineage>
</organism>
<keyword evidence="5" id="KW-1185">Reference proteome</keyword>
<dbReference type="EMBL" id="MLYV02000368">
    <property type="protein sequence ID" value="PSS05528.1"/>
    <property type="molecule type" value="Genomic_DNA"/>
</dbReference>
<sequence length="341" mass="37653">MTYSASNYVLVTGATGFIGAHIVDELLRRGLTVRAAARSQSKANQMIADRPQHQGRLDFVFIDDLTRPGVFDSAVKDVDAVIHTASPVTFDAIDNENELMLPAIQGTKSMLDAIKKEPSVKRLVFTSSFAAVFDASRGDAPGLTYTSADWNPLTYDEGKQGEPIIGYRVGKKYAELAAWDCIRDDHPHFDLVTFCPPMVFGPVVHPVPKVADLNETNAILWSVAAGKRPLPVSRVPCWIDVRELALAHVEGLLRPEAGNRRYTIAAPDHFSYGRAAHIIRQEFGWAKEVVVEGDGGALPDAFYVDGETASKEFRIKYRSFEETVVDAISQFKDIQSREQQS</sequence>
<comment type="similarity">
    <text evidence="2">Belongs to the NAD(P)-dependent epimerase/dehydratase family. Dihydroflavonol-4-reductase subfamily.</text>
</comment>
<dbReference type="OrthoDB" id="2735536at2759"/>
<dbReference type="Pfam" id="PF01073">
    <property type="entry name" value="3Beta_HSD"/>
    <property type="match status" value="1"/>
</dbReference>
<dbReference type="GO" id="GO:0006694">
    <property type="term" value="P:steroid biosynthetic process"/>
    <property type="evidence" value="ECO:0007669"/>
    <property type="project" value="InterPro"/>
</dbReference>
<name>A0A2R6QBL3_9APHY</name>